<dbReference type="PANTHER" id="PTHR47829">
    <property type="entry name" value="HYDROLASE, PUTATIVE (AFU_ORTHOLOGUE AFUA_1G12880)-RELATED"/>
    <property type="match status" value="1"/>
</dbReference>
<proteinExistence type="predicted"/>
<keyword evidence="2" id="KW-0418">Kinase</keyword>
<dbReference type="InterPro" id="IPR041726">
    <property type="entry name" value="ACAD10_11_N"/>
</dbReference>
<dbReference type="AlphaFoldDB" id="A0A3N1M9J8"/>
<comment type="caution">
    <text evidence="2">The sequence shown here is derived from an EMBL/GenBank/DDBJ whole genome shotgun (WGS) entry which is preliminary data.</text>
</comment>
<dbReference type="SUPFAM" id="SSF56112">
    <property type="entry name" value="Protein kinase-like (PK-like)"/>
    <property type="match status" value="1"/>
</dbReference>
<accession>A0A3N1M9J8</accession>
<name>A0A3N1M9J8_9PROT</name>
<dbReference type="InterPro" id="IPR011009">
    <property type="entry name" value="Kinase-like_dom_sf"/>
</dbReference>
<organism evidence="2 3">
    <name type="scientific">Stella humosa</name>
    <dbReference type="NCBI Taxonomy" id="94"/>
    <lineage>
        <taxon>Bacteria</taxon>
        <taxon>Pseudomonadati</taxon>
        <taxon>Pseudomonadota</taxon>
        <taxon>Alphaproteobacteria</taxon>
        <taxon>Rhodospirillales</taxon>
        <taxon>Stellaceae</taxon>
        <taxon>Stella</taxon>
    </lineage>
</organism>
<dbReference type="Proteomes" id="UP000278222">
    <property type="component" value="Unassembled WGS sequence"/>
</dbReference>
<protein>
    <submittedName>
        <fullName evidence="2">Aminoglycoside phosphotransferase (APT) family kinase protein</fullName>
    </submittedName>
</protein>
<evidence type="ECO:0000259" key="1">
    <source>
        <dbReference type="Pfam" id="PF01636"/>
    </source>
</evidence>
<dbReference type="Pfam" id="PF01636">
    <property type="entry name" value="APH"/>
    <property type="match status" value="1"/>
</dbReference>
<dbReference type="Gene3D" id="3.90.1200.10">
    <property type="match status" value="1"/>
</dbReference>
<keyword evidence="2" id="KW-0808">Transferase</keyword>
<dbReference type="GO" id="GO:0016301">
    <property type="term" value="F:kinase activity"/>
    <property type="evidence" value="ECO:0007669"/>
    <property type="project" value="UniProtKB-KW"/>
</dbReference>
<dbReference type="PANTHER" id="PTHR47829:SF3">
    <property type="entry name" value="AMINOGLYCOSIDE PHOSPHOTRANSFERASE DOMAIN-CONTAINING PROTEIN"/>
    <property type="match status" value="1"/>
</dbReference>
<dbReference type="Gene3D" id="3.30.200.20">
    <property type="entry name" value="Phosphorylase Kinase, domain 1"/>
    <property type="match status" value="1"/>
</dbReference>
<dbReference type="CDD" id="cd05154">
    <property type="entry name" value="ACAD10_11_N-like"/>
    <property type="match status" value="1"/>
</dbReference>
<sequence length="352" mass="38729">MTPASMTDEPDTIPTRDAHRFDEAALERHLRQALGFAGPLSVRQMRGGQSNPTFLLSADGCDMILRKQPPGQLLPSAHAVDREYRVLTALAGTDVPVPTTLHFCADREVIGTPFYVMERLVGRIFWNPALPELERGEREGIWLGMADALARLHKADWQAIGLADFGRPGNYFGRQIARWTRQWQESKTHENPAVDRLAEWLPQRVPPGDQVSICHGDFRIDNLMFHPTEPRVIGILDWELATLGHPLADLAYNCIQYHTPPHVFRGLAGLDLAALGVPSQDAYVAAYGRFAAEPVVLQPFHLAFALFRLAVILEGILARAKAGNAASADAFEVGGLGVVIADIGWDIARAAD</sequence>
<dbReference type="EMBL" id="RJKX01000013">
    <property type="protein sequence ID" value="ROP99469.1"/>
    <property type="molecule type" value="Genomic_DNA"/>
</dbReference>
<dbReference type="InterPro" id="IPR002575">
    <property type="entry name" value="Aminoglycoside_PTrfase"/>
</dbReference>
<reference evidence="2 3" key="1">
    <citation type="submission" date="2018-11" db="EMBL/GenBank/DDBJ databases">
        <title>Genomic Encyclopedia of Type Strains, Phase IV (KMG-IV): sequencing the most valuable type-strain genomes for metagenomic binning, comparative biology and taxonomic classification.</title>
        <authorList>
            <person name="Goeker M."/>
        </authorList>
    </citation>
    <scope>NUCLEOTIDE SEQUENCE [LARGE SCALE GENOMIC DNA]</scope>
    <source>
        <strain evidence="2 3">DSM 5900</strain>
    </source>
</reference>
<gene>
    <name evidence="2" type="ORF">EDC65_1248</name>
</gene>
<feature type="domain" description="Aminoglycoside phosphotransferase" evidence="1">
    <location>
        <begin position="42"/>
        <end position="254"/>
    </location>
</feature>
<keyword evidence="3" id="KW-1185">Reference proteome</keyword>
<evidence type="ECO:0000313" key="3">
    <source>
        <dbReference type="Proteomes" id="UP000278222"/>
    </source>
</evidence>
<dbReference type="InterPro" id="IPR052898">
    <property type="entry name" value="ACAD10-like"/>
</dbReference>
<evidence type="ECO:0000313" key="2">
    <source>
        <dbReference type="EMBL" id="ROP99469.1"/>
    </source>
</evidence>